<evidence type="ECO:0000256" key="1">
    <source>
        <dbReference type="ARBA" id="ARBA00001964"/>
    </source>
</evidence>
<dbReference type="SUPFAM" id="SSF52518">
    <property type="entry name" value="Thiamin diphosphate-binding fold (THDP-binding)"/>
    <property type="match status" value="1"/>
</dbReference>
<dbReference type="PANTHER" id="PTHR47514:SF1">
    <property type="entry name" value="TRANSKETOLASE N-TERMINAL SECTION-RELATED"/>
    <property type="match status" value="1"/>
</dbReference>
<dbReference type="Gene3D" id="3.40.50.970">
    <property type="match status" value="1"/>
</dbReference>
<dbReference type="PANTHER" id="PTHR47514">
    <property type="entry name" value="TRANSKETOLASE N-TERMINAL SECTION-RELATED"/>
    <property type="match status" value="1"/>
</dbReference>
<feature type="domain" description="Transketolase N-terminal" evidence="4">
    <location>
        <begin position="43"/>
        <end position="220"/>
    </location>
</feature>
<dbReference type="EMBL" id="LAZR01044635">
    <property type="protein sequence ID" value="KKL04174.1"/>
    <property type="molecule type" value="Genomic_DNA"/>
</dbReference>
<dbReference type="Pfam" id="PF00456">
    <property type="entry name" value="Transketolase_N"/>
    <property type="match status" value="1"/>
</dbReference>
<dbReference type="AlphaFoldDB" id="A0A0F9A3N5"/>
<sequence>DSRPLGCAALGGVPIMRPAPQSGKAGIGLPSINTADIQELQKTARRIRRHIIRMTGEVNSGHPGGSLSCTDILTALYFRVLRCDPKNPAWPDRDRFVMSKGHASPAMYSVLAEAGYFPTEELMTFRKLGSRLQGHNIMGVPPGVEMSAGALGMGLSFSLGLALAGRMDNLDYRVYCLLSDGDCNEGQTWEAAAAASHHQVDTITAIVDYNHIQNDGFSDYTHFARMVTVSGPAAG</sequence>
<feature type="non-terminal residue" evidence="5">
    <location>
        <position position="1"/>
    </location>
</feature>
<keyword evidence="3" id="KW-0786">Thiamine pyrophosphate</keyword>
<dbReference type="CDD" id="cd02012">
    <property type="entry name" value="TPP_TK"/>
    <property type="match status" value="1"/>
</dbReference>
<name>A0A0F9A3N5_9ZZZZ</name>
<gene>
    <name evidence="5" type="ORF">LCGC14_2618690</name>
</gene>
<evidence type="ECO:0000259" key="4">
    <source>
        <dbReference type="Pfam" id="PF00456"/>
    </source>
</evidence>
<comment type="similarity">
    <text evidence="2">Belongs to the transketolase family.</text>
</comment>
<organism evidence="5">
    <name type="scientific">marine sediment metagenome</name>
    <dbReference type="NCBI Taxonomy" id="412755"/>
    <lineage>
        <taxon>unclassified sequences</taxon>
        <taxon>metagenomes</taxon>
        <taxon>ecological metagenomes</taxon>
    </lineage>
</organism>
<proteinExistence type="inferred from homology"/>
<dbReference type="InterPro" id="IPR005474">
    <property type="entry name" value="Transketolase_N"/>
</dbReference>
<evidence type="ECO:0000313" key="5">
    <source>
        <dbReference type="EMBL" id="KKL04174.1"/>
    </source>
</evidence>
<evidence type="ECO:0000256" key="3">
    <source>
        <dbReference type="ARBA" id="ARBA00023052"/>
    </source>
</evidence>
<reference evidence="5" key="1">
    <citation type="journal article" date="2015" name="Nature">
        <title>Complex archaea that bridge the gap between prokaryotes and eukaryotes.</title>
        <authorList>
            <person name="Spang A."/>
            <person name="Saw J.H."/>
            <person name="Jorgensen S.L."/>
            <person name="Zaremba-Niedzwiedzka K."/>
            <person name="Martijn J."/>
            <person name="Lind A.E."/>
            <person name="van Eijk R."/>
            <person name="Schleper C."/>
            <person name="Guy L."/>
            <person name="Ettema T.J."/>
        </authorList>
    </citation>
    <scope>NUCLEOTIDE SEQUENCE</scope>
</reference>
<evidence type="ECO:0000256" key="2">
    <source>
        <dbReference type="ARBA" id="ARBA00007131"/>
    </source>
</evidence>
<accession>A0A0F9A3N5</accession>
<protein>
    <recommendedName>
        <fullName evidence="4">Transketolase N-terminal domain-containing protein</fullName>
    </recommendedName>
</protein>
<comment type="cofactor">
    <cofactor evidence="1">
        <name>thiamine diphosphate</name>
        <dbReference type="ChEBI" id="CHEBI:58937"/>
    </cofactor>
</comment>
<dbReference type="InterPro" id="IPR029061">
    <property type="entry name" value="THDP-binding"/>
</dbReference>
<comment type="caution">
    <text evidence="5">The sequence shown here is derived from an EMBL/GenBank/DDBJ whole genome shotgun (WGS) entry which is preliminary data.</text>
</comment>